<reference evidence="10" key="1">
    <citation type="submission" date="2024-05" db="EMBL/GenBank/DDBJ databases">
        <authorList>
            <person name="Kim S."/>
            <person name="Heo J."/>
            <person name="Choi H."/>
            <person name="Choi Y."/>
            <person name="Kwon S.-W."/>
            <person name="Kim Y."/>
        </authorList>
    </citation>
    <scope>NUCLEOTIDE SEQUENCE</scope>
    <source>
        <strain evidence="10">KACC 23698</strain>
    </source>
</reference>
<gene>
    <name evidence="5 10" type="primary">cheB</name>
    <name evidence="10" type="ORF">ABEG18_03770</name>
</gene>
<feature type="active site" evidence="5 6">
    <location>
        <position position="187"/>
    </location>
</feature>
<dbReference type="EC" id="3.5.1.44" evidence="5"/>
<dbReference type="PROSITE" id="PS50110">
    <property type="entry name" value="RESPONSE_REGULATORY"/>
    <property type="match status" value="1"/>
</dbReference>
<dbReference type="GO" id="GO:0050568">
    <property type="term" value="F:protein-glutamine glutaminase activity"/>
    <property type="evidence" value="ECO:0007669"/>
    <property type="project" value="UniProtKB-UniRule"/>
</dbReference>
<dbReference type="PANTHER" id="PTHR42872:SF6">
    <property type="entry name" value="PROTEIN-GLUTAMATE METHYLESTERASE_PROTEIN-GLUTAMINE GLUTAMINASE"/>
    <property type="match status" value="1"/>
</dbReference>
<dbReference type="EMBL" id="CP157484">
    <property type="protein sequence ID" value="XBO39910.1"/>
    <property type="molecule type" value="Genomic_DNA"/>
</dbReference>
<dbReference type="EC" id="3.1.1.61" evidence="5"/>
<evidence type="ECO:0000256" key="1">
    <source>
        <dbReference type="ARBA" id="ARBA00022490"/>
    </source>
</evidence>
<dbReference type="HAMAP" id="MF_00099">
    <property type="entry name" value="CheB_chemtxs"/>
    <property type="match status" value="1"/>
</dbReference>
<evidence type="ECO:0000256" key="3">
    <source>
        <dbReference type="ARBA" id="ARBA00022801"/>
    </source>
</evidence>
<feature type="active site" evidence="5 6">
    <location>
        <position position="213"/>
    </location>
</feature>
<dbReference type="GO" id="GO:0000156">
    <property type="term" value="F:phosphorelay response regulator activity"/>
    <property type="evidence" value="ECO:0007669"/>
    <property type="project" value="InterPro"/>
</dbReference>
<dbReference type="SMART" id="SM00448">
    <property type="entry name" value="REC"/>
    <property type="match status" value="1"/>
</dbReference>
<dbReference type="Gene3D" id="3.40.50.180">
    <property type="entry name" value="Methylesterase CheB, C-terminal domain"/>
    <property type="match status" value="1"/>
</dbReference>
<evidence type="ECO:0000256" key="2">
    <source>
        <dbReference type="ARBA" id="ARBA00022500"/>
    </source>
</evidence>
<name>A0AAU7JI83_9HYPH</name>
<comment type="similarity">
    <text evidence="5">Belongs to the CheB family.</text>
</comment>
<comment type="subcellular location">
    <subcellularLocation>
        <location evidence="5">Cytoplasm</location>
    </subcellularLocation>
</comment>
<feature type="domain" description="Response regulatory" evidence="8">
    <location>
        <begin position="9"/>
        <end position="128"/>
    </location>
</feature>
<dbReference type="GO" id="GO:0008168">
    <property type="term" value="F:methyltransferase activity"/>
    <property type="evidence" value="ECO:0007669"/>
    <property type="project" value="UniProtKB-KW"/>
</dbReference>
<accession>A0AAU7JI83</accession>
<evidence type="ECO:0000256" key="5">
    <source>
        <dbReference type="HAMAP-Rule" id="MF_00099"/>
    </source>
</evidence>
<proteinExistence type="inferred from homology"/>
<comment type="catalytic activity">
    <reaction evidence="4 5">
        <text>[protein]-L-glutamate 5-O-methyl ester + H2O = L-glutamyl-[protein] + methanol + H(+)</text>
        <dbReference type="Rhea" id="RHEA:23236"/>
        <dbReference type="Rhea" id="RHEA-COMP:10208"/>
        <dbReference type="Rhea" id="RHEA-COMP:10311"/>
        <dbReference type="ChEBI" id="CHEBI:15377"/>
        <dbReference type="ChEBI" id="CHEBI:15378"/>
        <dbReference type="ChEBI" id="CHEBI:17790"/>
        <dbReference type="ChEBI" id="CHEBI:29973"/>
        <dbReference type="ChEBI" id="CHEBI:82795"/>
        <dbReference type="EC" id="3.1.1.61"/>
    </reaction>
</comment>
<dbReference type="CDD" id="cd17541">
    <property type="entry name" value="REC_CheB-like"/>
    <property type="match status" value="1"/>
</dbReference>
<keyword evidence="2 5" id="KW-0145">Chemotaxis</keyword>
<evidence type="ECO:0000256" key="7">
    <source>
        <dbReference type="PROSITE-ProRule" id="PRU00169"/>
    </source>
</evidence>
<dbReference type="RefSeq" id="WP_406856762.1">
    <property type="nucleotide sequence ID" value="NZ_CP157484.1"/>
</dbReference>
<dbReference type="SUPFAM" id="SSF52172">
    <property type="entry name" value="CheY-like"/>
    <property type="match status" value="1"/>
</dbReference>
<evidence type="ECO:0000259" key="8">
    <source>
        <dbReference type="PROSITE" id="PS50110"/>
    </source>
</evidence>
<dbReference type="AlphaFoldDB" id="A0AAU7JI83"/>
<dbReference type="GO" id="GO:0008984">
    <property type="term" value="F:protein-glutamate methylesterase activity"/>
    <property type="evidence" value="ECO:0007669"/>
    <property type="project" value="UniProtKB-UniRule"/>
</dbReference>
<keyword evidence="10" id="KW-0808">Transferase</keyword>
<dbReference type="GO" id="GO:0032259">
    <property type="term" value="P:methylation"/>
    <property type="evidence" value="ECO:0007669"/>
    <property type="project" value="UniProtKB-KW"/>
</dbReference>
<keyword evidence="3 5" id="KW-0378">Hydrolase</keyword>
<dbReference type="InterPro" id="IPR000673">
    <property type="entry name" value="Sig_transdc_resp-reg_Me-estase"/>
</dbReference>
<comment type="catalytic activity">
    <reaction evidence="5">
        <text>L-glutaminyl-[protein] + H2O = L-glutamyl-[protein] + NH4(+)</text>
        <dbReference type="Rhea" id="RHEA:16441"/>
        <dbReference type="Rhea" id="RHEA-COMP:10207"/>
        <dbReference type="Rhea" id="RHEA-COMP:10208"/>
        <dbReference type="ChEBI" id="CHEBI:15377"/>
        <dbReference type="ChEBI" id="CHEBI:28938"/>
        <dbReference type="ChEBI" id="CHEBI:29973"/>
        <dbReference type="ChEBI" id="CHEBI:30011"/>
        <dbReference type="EC" id="3.5.1.44"/>
    </reaction>
</comment>
<dbReference type="PIRSF" id="PIRSF000876">
    <property type="entry name" value="RR_chemtxs_CheB"/>
    <property type="match status" value="1"/>
</dbReference>
<keyword evidence="1 5" id="KW-0963">Cytoplasm</keyword>
<comment type="domain">
    <text evidence="5">Contains a C-terminal catalytic domain, and an N-terminal region which modulates catalytic activity.</text>
</comment>
<keyword evidence="10" id="KW-0489">Methyltransferase</keyword>
<feature type="active site" evidence="5 6">
    <location>
        <position position="309"/>
    </location>
</feature>
<dbReference type="SUPFAM" id="SSF52738">
    <property type="entry name" value="Methylesterase CheB, C-terminal domain"/>
    <property type="match status" value="1"/>
</dbReference>
<comment type="function">
    <text evidence="5">Involved in chemotaxis. Part of a chemotaxis signal transduction system that modulates chemotaxis in response to various stimuli. Catalyzes the demethylation of specific methylglutamate residues introduced into the chemoreceptors (methyl-accepting chemotaxis proteins or MCP) by CheR. Also mediates the irreversible deamidation of specific glutamine residues to glutamic acid.</text>
</comment>
<dbReference type="InterPro" id="IPR008248">
    <property type="entry name" value="CheB-like"/>
</dbReference>
<evidence type="ECO:0000313" key="10">
    <source>
        <dbReference type="EMBL" id="XBO39910.1"/>
    </source>
</evidence>
<sequence>MIRSTRPYRVFVIDDSRTIRRLIGAIVDETEGLVLAGSAESAEEAWDVLRQPSIEVDVVSLDIELPGMNGIDFLKKLMASRPLPVLVVSGHTDSAADLTLTALENGAIDCIQKPDGKPNEIDRFLRDTADGLLRAAGSKLRPRHAGLGAPTGPTLVIPAASPRPTAALSASQASSFDGESIICIGASTGGVPAVCKVVEGLRGVNCPIVVVQHMPPSFTPRLATRLAQTTGLPSFEAQDGGRLAPRTVWVAPGGRHLHIVRKGGGYVARLSDENPVSGHKPSIDVMFRSAAHEAGPNASAALLTGMGRDGADGLLAMRKAGAHTIAQDEATCVVYGMPKSAVALGAVDQVLPLDRIADHILSGAPRPRSSRLMGA</sequence>
<dbReference type="InterPro" id="IPR035909">
    <property type="entry name" value="CheB_C"/>
</dbReference>
<dbReference type="GO" id="GO:0005737">
    <property type="term" value="C:cytoplasm"/>
    <property type="evidence" value="ECO:0007669"/>
    <property type="project" value="UniProtKB-SubCell"/>
</dbReference>
<feature type="domain" description="CheB-type methylesterase" evidence="9">
    <location>
        <begin position="175"/>
        <end position="367"/>
    </location>
</feature>
<dbReference type="InterPro" id="IPR001789">
    <property type="entry name" value="Sig_transdc_resp-reg_receiver"/>
</dbReference>
<comment type="PTM">
    <text evidence="5">Phosphorylated by CheA. Phosphorylation of the N-terminal regulatory domain activates the methylesterase activity.</text>
</comment>
<dbReference type="NCBIfam" id="NF001965">
    <property type="entry name" value="PRK00742.1"/>
    <property type="match status" value="1"/>
</dbReference>
<protein>
    <recommendedName>
        <fullName evidence="5">Protein-glutamate methylesterase/protein-glutamine glutaminase</fullName>
        <ecNumber evidence="5">3.1.1.61</ecNumber>
        <ecNumber evidence="5">3.5.1.44</ecNumber>
    </recommendedName>
</protein>
<dbReference type="Gene3D" id="3.40.50.2300">
    <property type="match status" value="1"/>
</dbReference>
<dbReference type="Pfam" id="PF00072">
    <property type="entry name" value="Response_reg"/>
    <property type="match status" value="1"/>
</dbReference>
<evidence type="ECO:0000256" key="6">
    <source>
        <dbReference type="PROSITE-ProRule" id="PRU00050"/>
    </source>
</evidence>
<dbReference type="PANTHER" id="PTHR42872">
    <property type="entry name" value="PROTEIN-GLUTAMATE METHYLESTERASE/PROTEIN-GLUTAMINE GLUTAMINASE"/>
    <property type="match status" value="1"/>
</dbReference>
<dbReference type="Pfam" id="PF01339">
    <property type="entry name" value="CheB_methylest"/>
    <property type="match status" value="1"/>
</dbReference>
<dbReference type="CDD" id="cd16432">
    <property type="entry name" value="CheB_Rec"/>
    <property type="match status" value="1"/>
</dbReference>
<keyword evidence="5 7" id="KW-0597">Phosphoprotein</keyword>
<dbReference type="InterPro" id="IPR011006">
    <property type="entry name" value="CheY-like_superfamily"/>
</dbReference>
<dbReference type="PROSITE" id="PS50122">
    <property type="entry name" value="CHEB"/>
    <property type="match status" value="1"/>
</dbReference>
<evidence type="ECO:0000256" key="4">
    <source>
        <dbReference type="ARBA" id="ARBA00048267"/>
    </source>
</evidence>
<organism evidence="10">
    <name type="scientific">Alsobacter sp. KACC 23698</name>
    <dbReference type="NCBI Taxonomy" id="3149229"/>
    <lineage>
        <taxon>Bacteria</taxon>
        <taxon>Pseudomonadati</taxon>
        <taxon>Pseudomonadota</taxon>
        <taxon>Alphaproteobacteria</taxon>
        <taxon>Hyphomicrobiales</taxon>
        <taxon>Alsobacteraceae</taxon>
        <taxon>Alsobacter</taxon>
    </lineage>
</organism>
<evidence type="ECO:0000259" key="9">
    <source>
        <dbReference type="PROSITE" id="PS50122"/>
    </source>
</evidence>
<feature type="modified residue" description="4-aspartylphosphate" evidence="5 7">
    <location>
        <position position="62"/>
    </location>
</feature>
<dbReference type="GO" id="GO:0006935">
    <property type="term" value="P:chemotaxis"/>
    <property type="evidence" value="ECO:0007669"/>
    <property type="project" value="UniProtKB-UniRule"/>
</dbReference>